<organism evidence="2 3">
    <name type="scientific">Fistulina hepatica ATCC 64428</name>
    <dbReference type="NCBI Taxonomy" id="1128425"/>
    <lineage>
        <taxon>Eukaryota</taxon>
        <taxon>Fungi</taxon>
        <taxon>Dikarya</taxon>
        <taxon>Basidiomycota</taxon>
        <taxon>Agaricomycotina</taxon>
        <taxon>Agaricomycetes</taxon>
        <taxon>Agaricomycetidae</taxon>
        <taxon>Agaricales</taxon>
        <taxon>Fistulinaceae</taxon>
        <taxon>Fistulina</taxon>
    </lineage>
</organism>
<dbReference type="Gene3D" id="3.30.200.20">
    <property type="entry name" value="Phosphorylase Kinase, domain 1"/>
    <property type="match status" value="1"/>
</dbReference>
<evidence type="ECO:0000313" key="3">
    <source>
        <dbReference type="Proteomes" id="UP000054144"/>
    </source>
</evidence>
<sequence length="453" mass="50721">MLESSLPTSALPTHHHHSSSAKLAFRRSHHSIALSSSSYSGAGHLSSAPITEDGLVHSKLRLSARDYKKPEFAATLLAIMQDLAIPSWSKPAIAPHLLDITKVSGALTNSIFFVSCSVVPGVHNILLRIYGASSGSLISRPRELHTLHVLSSRYRLGPRVYGTFENGRLEEYFDSTTLSAADLRDPSISSWIGARMAEFHSVDIDVVEETSPDKKGEGRGWDIAAKLNVPLWLPYAYAVVASKHFPEPIRKALDLDAFVEEWETYRNWLSVRDDRGHGSRRVFAHNDTQYGNILRLKAHKPGAPEHRQLIVVDFEYAAPNPASYDIANHFQEWTADYHSATPHLLVQAKYPTFEQRRNFYMAYLEHSSPRGTFDALSAGERESVIADLDYQVAIWSPASHAVWAIWGLVQAREDVESQNPQPDFDYIGYAMCRMECFRRELKALGIPPLNSCS</sequence>
<dbReference type="OrthoDB" id="10267235at2759"/>
<keyword evidence="3" id="KW-1185">Reference proteome</keyword>
<evidence type="ECO:0000313" key="2">
    <source>
        <dbReference type="EMBL" id="KIY51338.1"/>
    </source>
</evidence>
<dbReference type="GO" id="GO:0004305">
    <property type="term" value="F:ethanolamine kinase activity"/>
    <property type="evidence" value="ECO:0007669"/>
    <property type="project" value="TreeGrafter"/>
</dbReference>
<dbReference type="GO" id="GO:0006646">
    <property type="term" value="P:phosphatidylethanolamine biosynthetic process"/>
    <property type="evidence" value="ECO:0007669"/>
    <property type="project" value="TreeGrafter"/>
</dbReference>
<dbReference type="EMBL" id="KN881666">
    <property type="protein sequence ID" value="KIY51338.1"/>
    <property type="molecule type" value="Genomic_DNA"/>
</dbReference>
<proteinExistence type="inferred from homology"/>
<keyword evidence="2" id="KW-0418">Kinase</keyword>
<dbReference type="CDD" id="cd05157">
    <property type="entry name" value="ETNK_euk"/>
    <property type="match status" value="1"/>
</dbReference>
<protein>
    <submittedName>
        <fullName evidence="2">Choline kinase, cytoplasm</fullName>
    </submittedName>
</protein>
<dbReference type="InterPro" id="IPR011009">
    <property type="entry name" value="Kinase-like_dom_sf"/>
</dbReference>
<dbReference type="Gene3D" id="3.90.1200.10">
    <property type="match status" value="1"/>
</dbReference>
<dbReference type="GO" id="GO:0004103">
    <property type="term" value="F:choline kinase activity"/>
    <property type="evidence" value="ECO:0007669"/>
    <property type="project" value="TreeGrafter"/>
</dbReference>
<dbReference type="Proteomes" id="UP000054144">
    <property type="component" value="Unassembled WGS sequence"/>
</dbReference>
<gene>
    <name evidence="2" type="ORF">FISHEDRAFT_64343</name>
</gene>
<dbReference type="SUPFAM" id="SSF56112">
    <property type="entry name" value="Protein kinase-like (PK-like)"/>
    <property type="match status" value="1"/>
</dbReference>
<dbReference type="PANTHER" id="PTHR22603">
    <property type="entry name" value="CHOLINE/ETHANOALAMINE KINASE"/>
    <property type="match status" value="1"/>
</dbReference>
<comment type="similarity">
    <text evidence="1">Belongs to the choline/ethanolamine kinase family.</text>
</comment>
<reference evidence="2 3" key="1">
    <citation type="journal article" date="2015" name="Fungal Genet. Biol.">
        <title>Evolution of novel wood decay mechanisms in Agaricales revealed by the genome sequences of Fistulina hepatica and Cylindrobasidium torrendii.</title>
        <authorList>
            <person name="Floudas D."/>
            <person name="Held B.W."/>
            <person name="Riley R."/>
            <person name="Nagy L.G."/>
            <person name="Koehler G."/>
            <person name="Ransdell A.S."/>
            <person name="Younus H."/>
            <person name="Chow J."/>
            <person name="Chiniquy J."/>
            <person name="Lipzen A."/>
            <person name="Tritt A."/>
            <person name="Sun H."/>
            <person name="Haridas S."/>
            <person name="LaButti K."/>
            <person name="Ohm R.A."/>
            <person name="Kues U."/>
            <person name="Blanchette R.A."/>
            <person name="Grigoriev I.V."/>
            <person name="Minto R.E."/>
            <person name="Hibbett D.S."/>
        </authorList>
    </citation>
    <scope>NUCLEOTIDE SEQUENCE [LARGE SCALE GENOMIC DNA]</scope>
    <source>
        <strain evidence="2 3">ATCC 64428</strain>
    </source>
</reference>
<dbReference type="GO" id="GO:0005737">
    <property type="term" value="C:cytoplasm"/>
    <property type="evidence" value="ECO:0007669"/>
    <property type="project" value="TreeGrafter"/>
</dbReference>
<evidence type="ECO:0000256" key="1">
    <source>
        <dbReference type="ARBA" id="ARBA00038211"/>
    </source>
</evidence>
<dbReference type="AlphaFoldDB" id="A0A0D7AKN2"/>
<name>A0A0D7AKN2_9AGAR</name>
<dbReference type="Pfam" id="PF01633">
    <property type="entry name" value="Choline_kinase"/>
    <property type="match status" value="1"/>
</dbReference>
<dbReference type="PANTHER" id="PTHR22603:SF93">
    <property type="entry name" value="RE24176P"/>
    <property type="match status" value="1"/>
</dbReference>
<keyword evidence="2" id="KW-0808">Transferase</keyword>
<accession>A0A0D7AKN2</accession>